<keyword evidence="1" id="KW-0812">Transmembrane</keyword>
<proteinExistence type="predicted"/>
<keyword evidence="1" id="KW-0472">Membrane</keyword>
<organism evidence="2 3">
    <name type="scientific">Alicyclobacillus tolerans</name>
    <dbReference type="NCBI Taxonomy" id="90970"/>
    <lineage>
        <taxon>Bacteria</taxon>
        <taxon>Bacillati</taxon>
        <taxon>Bacillota</taxon>
        <taxon>Bacilli</taxon>
        <taxon>Bacillales</taxon>
        <taxon>Alicyclobacillaceae</taxon>
        <taxon>Alicyclobacillus</taxon>
    </lineage>
</organism>
<dbReference type="EMBL" id="FRAF01000056">
    <property type="protein sequence ID" value="SHL18494.1"/>
    <property type="molecule type" value="Genomic_DNA"/>
</dbReference>
<evidence type="ECO:0000256" key="1">
    <source>
        <dbReference type="SAM" id="Phobius"/>
    </source>
</evidence>
<accession>A0A1M6YJJ6</accession>
<protein>
    <submittedName>
        <fullName evidence="2">Uncharacterized protein</fullName>
    </submittedName>
</protein>
<evidence type="ECO:0000313" key="2">
    <source>
        <dbReference type="EMBL" id="SHL18494.1"/>
    </source>
</evidence>
<feature type="transmembrane region" description="Helical" evidence="1">
    <location>
        <begin position="16"/>
        <end position="34"/>
    </location>
</feature>
<gene>
    <name evidence="2" type="ORF">SAMN05443507_1561</name>
</gene>
<reference evidence="3" key="1">
    <citation type="submission" date="2016-11" db="EMBL/GenBank/DDBJ databases">
        <authorList>
            <person name="Varghese N."/>
            <person name="Submissions S."/>
        </authorList>
    </citation>
    <scope>NUCLEOTIDE SEQUENCE [LARGE SCALE GENOMIC DNA]</scope>
    <source>
        <strain evidence="3">USBA-503</strain>
    </source>
</reference>
<evidence type="ECO:0000313" key="3">
    <source>
        <dbReference type="Proteomes" id="UP000184016"/>
    </source>
</evidence>
<dbReference type="AlphaFoldDB" id="A0A1M6YJJ6"/>
<dbReference type="Proteomes" id="UP000184016">
    <property type="component" value="Unassembled WGS sequence"/>
</dbReference>
<keyword evidence="3" id="KW-1185">Reference proteome</keyword>
<keyword evidence="1" id="KW-1133">Transmembrane helix</keyword>
<sequence length="76" mass="9139">MKISFKVTNNRKKLRISRYIAMIALLMQFNYIMLVTNEYKHLQHEFLGIFITGIWILVNVLIIAIVVKVIYVRRRE</sequence>
<name>A0A1M6YJJ6_9BACL</name>
<feature type="transmembrane region" description="Helical" evidence="1">
    <location>
        <begin position="46"/>
        <end position="71"/>
    </location>
</feature>